<dbReference type="PIRSF" id="PIRSF031551">
    <property type="entry name" value="DUF1706"/>
    <property type="match status" value="1"/>
</dbReference>
<accession>A0A506VFP7</accession>
<dbReference type="AlphaFoldDB" id="A0A506VFP7"/>
<proteinExistence type="predicted"/>
<sequence length="172" mass="19296">MGVPQTKAELLAAIEKNFTQLIGYLQAIPPALAAARGMEGHARGTTISVSDLVSYLLGWNALVVKWITRDAQGLTVDYPESGYKWNQLGLLAGKFYADYGALSYPQQIKQLRQVKDEIVGLIDRRTDEELYGKCWYGKWSMGRMISFNTSSPYANACGRLRKWAKENNVKLK</sequence>
<keyword evidence="2" id="KW-1185">Reference proteome</keyword>
<reference evidence="1 2" key="1">
    <citation type="submission" date="2019-06" db="EMBL/GenBank/DDBJ databases">
        <authorList>
            <person name="Yang Y."/>
        </authorList>
    </citation>
    <scope>NUCLEOTIDE SEQUENCE [LARGE SCALE GENOMIC DNA]</scope>
    <source>
        <strain evidence="1 2">BIT-26</strain>
    </source>
</reference>
<dbReference type="Gene3D" id="1.20.120.450">
    <property type="entry name" value="dinb family like domain"/>
    <property type="match status" value="1"/>
</dbReference>
<evidence type="ECO:0000313" key="1">
    <source>
        <dbReference type="EMBL" id="TPW44236.1"/>
    </source>
</evidence>
<dbReference type="PANTHER" id="PTHR40658">
    <property type="match status" value="1"/>
</dbReference>
<comment type="caution">
    <text evidence="1">The sequence shown here is derived from an EMBL/GenBank/DDBJ whole genome shotgun (WGS) entry which is preliminary data.</text>
</comment>
<dbReference type="PANTHER" id="PTHR40658:SF3">
    <property type="entry name" value="CLBS_DFSB FAMILY FOUR-HELIX BUNDLE PROTEIN"/>
    <property type="match status" value="1"/>
</dbReference>
<gene>
    <name evidence="1" type="ORF">FKM52_00550</name>
</gene>
<evidence type="ECO:0000313" key="2">
    <source>
        <dbReference type="Proteomes" id="UP000319523"/>
    </source>
</evidence>
<organism evidence="1 2">
    <name type="scientific">Mixta tenebrionis</name>
    <dbReference type="NCBI Taxonomy" id="2562439"/>
    <lineage>
        <taxon>Bacteria</taxon>
        <taxon>Pseudomonadati</taxon>
        <taxon>Pseudomonadota</taxon>
        <taxon>Gammaproteobacteria</taxon>
        <taxon>Enterobacterales</taxon>
        <taxon>Erwiniaceae</taxon>
        <taxon>Mixta</taxon>
    </lineage>
</organism>
<dbReference type="RefSeq" id="WP_141174258.1">
    <property type="nucleotide sequence ID" value="NZ_JBHUFX010000011.1"/>
</dbReference>
<name>A0A506VFP7_9GAMM</name>
<dbReference type="InterPro" id="IPR034660">
    <property type="entry name" value="DinB/YfiT-like"/>
</dbReference>
<protein>
    <submittedName>
        <fullName evidence="1">ClbS/DfsB family four-helix bundle protein</fullName>
    </submittedName>
</protein>
<dbReference type="OrthoDB" id="5347938at2"/>
<dbReference type="EMBL" id="VHQI01000001">
    <property type="protein sequence ID" value="TPW44236.1"/>
    <property type="molecule type" value="Genomic_DNA"/>
</dbReference>
<dbReference type="Pfam" id="PF08020">
    <property type="entry name" value="DUF1706"/>
    <property type="match status" value="1"/>
</dbReference>
<dbReference type="Proteomes" id="UP000319523">
    <property type="component" value="Unassembled WGS sequence"/>
</dbReference>
<dbReference type="InterPro" id="IPR012550">
    <property type="entry name" value="DUF1706"/>
</dbReference>